<dbReference type="AlphaFoldDB" id="A0A7S8FBE5"/>
<organism evidence="4 5">
    <name type="scientific">Candidatus Nitrospira kreftii</name>
    <dbReference type="NCBI Taxonomy" id="2652173"/>
    <lineage>
        <taxon>Bacteria</taxon>
        <taxon>Pseudomonadati</taxon>
        <taxon>Nitrospirota</taxon>
        <taxon>Nitrospiria</taxon>
        <taxon>Nitrospirales</taxon>
        <taxon>Nitrospiraceae</taxon>
        <taxon>Nitrospira</taxon>
    </lineage>
</organism>
<dbReference type="PANTHER" id="PTHR44591:SF3">
    <property type="entry name" value="RESPONSE REGULATORY DOMAIN-CONTAINING PROTEIN"/>
    <property type="match status" value="1"/>
</dbReference>
<proteinExistence type="predicted"/>
<evidence type="ECO:0000259" key="3">
    <source>
        <dbReference type="PROSITE" id="PS50110"/>
    </source>
</evidence>
<accession>A0A7S8FBE5</accession>
<dbReference type="SUPFAM" id="SSF52172">
    <property type="entry name" value="CheY-like"/>
    <property type="match status" value="1"/>
</dbReference>
<sequence length="138" mass="14832">MNGNGKRVLVVEDDADAGLLLSTLLDQIGYNVLQVCDGTHALLELNKRRFDVVIADYSMPSICGMELLNPMRARGLKTPVILVSGMSANISSVDKGLRPFAWLRKPYEGSALLDLVSVASHIAARSGHEDPTAVAATR</sequence>
<dbReference type="InterPro" id="IPR011006">
    <property type="entry name" value="CheY-like_superfamily"/>
</dbReference>
<keyword evidence="1 2" id="KW-0597">Phosphoprotein</keyword>
<dbReference type="InterPro" id="IPR050595">
    <property type="entry name" value="Bact_response_regulator"/>
</dbReference>
<feature type="modified residue" description="4-aspartylphosphate" evidence="2">
    <location>
        <position position="56"/>
    </location>
</feature>
<dbReference type="PROSITE" id="PS50110">
    <property type="entry name" value="RESPONSE_REGULATORY"/>
    <property type="match status" value="1"/>
</dbReference>
<dbReference type="Pfam" id="PF00072">
    <property type="entry name" value="Response_reg"/>
    <property type="match status" value="1"/>
</dbReference>
<dbReference type="PANTHER" id="PTHR44591">
    <property type="entry name" value="STRESS RESPONSE REGULATOR PROTEIN 1"/>
    <property type="match status" value="1"/>
</dbReference>
<evidence type="ECO:0000313" key="4">
    <source>
        <dbReference type="EMBL" id="QPD03004.1"/>
    </source>
</evidence>
<evidence type="ECO:0000313" key="5">
    <source>
        <dbReference type="Proteomes" id="UP000593737"/>
    </source>
</evidence>
<feature type="domain" description="Response regulatory" evidence="3">
    <location>
        <begin position="7"/>
        <end position="120"/>
    </location>
</feature>
<dbReference type="GO" id="GO:0000160">
    <property type="term" value="P:phosphorelay signal transduction system"/>
    <property type="evidence" value="ECO:0007669"/>
    <property type="project" value="InterPro"/>
</dbReference>
<dbReference type="InterPro" id="IPR001789">
    <property type="entry name" value="Sig_transdc_resp-reg_receiver"/>
</dbReference>
<dbReference type="SMART" id="SM00448">
    <property type="entry name" value="REC"/>
    <property type="match status" value="1"/>
</dbReference>
<name>A0A7S8FBE5_9BACT</name>
<reference evidence="4 5" key="1">
    <citation type="journal article" date="2020" name="ISME J.">
        <title>Enrichment and physiological characterization of a novel comammox Nitrospira indicates ammonium inhibition of complete nitrification.</title>
        <authorList>
            <person name="Sakoula D."/>
            <person name="Koch H."/>
            <person name="Frank J."/>
            <person name="Jetten M.S.M."/>
            <person name="van Kessel M.A.H.J."/>
            <person name="Lucker S."/>
        </authorList>
    </citation>
    <scope>NUCLEOTIDE SEQUENCE [LARGE SCALE GENOMIC DNA]</scope>
    <source>
        <strain evidence="4">Comreactor17</strain>
    </source>
</reference>
<dbReference type="Proteomes" id="UP000593737">
    <property type="component" value="Chromosome"/>
</dbReference>
<protein>
    <submittedName>
        <fullName evidence="4">Putative Response regulator, CheY-like (Modular protein)</fullName>
    </submittedName>
</protein>
<evidence type="ECO:0000256" key="1">
    <source>
        <dbReference type="ARBA" id="ARBA00022553"/>
    </source>
</evidence>
<dbReference type="CDD" id="cd00156">
    <property type="entry name" value="REC"/>
    <property type="match status" value="1"/>
</dbReference>
<dbReference type="KEGG" id="nkf:Nkreftii_000778"/>
<evidence type="ECO:0000256" key="2">
    <source>
        <dbReference type="PROSITE-ProRule" id="PRU00169"/>
    </source>
</evidence>
<dbReference type="EMBL" id="CP047423">
    <property type="protein sequence ID" value="QPD03004.1"/>
    <property type="molecule type" value="Genomic_DNA"/>
</dbReference>
<dbReference type="Gene3D" id="3.40.50.2300">
    <property type="match status" value="1"/>
</dbReference>
<gene>
    <name evidence="4" type="ORF">Nkreftii_000778</name>
</gene>